<keyword evidence="11" id="KW-1185">Reference proteome</keyword>
<dbReference type="Proteomes" id="UP000187412">
    <property type="component" value="Unassembled WGS sequence"/>
</dbReference>
<dbReference type="GO" id="GO:0003677">
    <property type="term" value="F:DNA binding"/>
    <property type="evidence" value="ECO:0007669"/>
    <property type="project" value="UniProtKB-KW"/>
</dbReference>
<name>A0ABX3H3L1_PAEBO</name>
<comment type="caution">
    <text evidence="10">The sequence shown here is derived from an EMBL/GenBank/DDBJ whole genome shotgun (WGS) entry which is preliminary data.</text>
</comment>
<dbReference type="CDD" id="cd00383">
    <property type="entry name" value="trans_reg_C"/>
    <property type="match status" value="1"/>
</dbReference>
<dbReference type="Gene3D" id="6.10.250.690">
    <property type="match status" value="1"/>
</dbReference>
<dbReference type="Gene3D" id="3.40.50.2300">
    <property type="match status" value="1"/>
</dbReference>
<dbReference type="InterPro" id="IPR011006">
    <property type="entry name" value="CheY-like_superfamily"/>
</dbReference>
<dbReference type="Pfam" id="PF00486">
    <property type="entry name" value="Trans_reg_C"/>
    <property type="match status" value="1"/>
</dbReference>
<evidence type="ECO:0000256" key="3">
    <source>
        <dbReference type="ARBA" id="ARBA00023015"/>
    </source>
</evidence>
<dbReference type="SMART" id="SM00862">
    <property type="entry name" value="Trans_reg_C"/>
    <property type="match status" value="1"/>
</dbReference>
<evidence type="ECO:0000256" key="6">
    <source>
        <dbReference type="PROSITE-ProRule" id="PRU00169"/>
    </source>
</evidence>
<dbReference type="SUPFAM" id="SSF46894">
    <property type="entry name" value="C-terminal effector domain of the bipartite response regulators"/>
    <property type="match status" value="1"/>
</dbReference>
<protein>
    <submittedName>
        <fullName evidence="10">DNA-binding response regulator</fullName>
    </submittedName>
</protein>
<evidence type="ECO:0000259" key="9">
    <source>
        <dbReference type="PROSITE" id="PS51755"/>
    </source>
</evidence>
<organism evidence="10 11">
    <name type="scientific">Paenibacillus borealis</name>
    <dbReference type="NCBI Taxonomy" id="160799"/>
    <lineage>
        <taxon>Bacteria</taxon>
        <taxon>Bacillati</taxon>
        <taxon>Bacillota</taxon>
        <taxon>Bacilli</taxon>
        <taxon>Bacillales</taxon>
        <taxon>Paenibacillaceae</taxon>
        <taxon>Paenibacillus</taxon>
    </lineage>
</organism>
<gene>
    <name evidence="10" type="ORF">BSK56_26190</name>
</gene>
<sequence length="227" mass="25402">MRQQQILIVEDDETIAFGLKVFLLQKGFGIQHADRVSTAKNMLTASPHDLILLDWNLPDGNGYDFCSYVKQMSDIPVIFLTVRDDEHDIVQGLDMGADDYIVKPFQLSVVLSRIQAVLRRTGIAAPASARLTCGALLLDPVKTQVFCSGTEVPVTAGEYRLLLLLLQNKNQTLTRRVLLEKLWDADGDFVNDNTLTVMIKRLREKLGPSSSIKTIRGIGYRLEPDDE</sequence>
<dbReference type="InterPro" id="IPR001789">
    <property type="entry name" value="Sig_transdc_resp-reg_receiver"/>
</dbReference>
<evidence type="ECO:0000313" key="11">
    <source>
        <dbReference type="Proteomes" id="UP000187412"/>
    </source>
</evidence>
<dbReference type="PANTHER" id="PTHR48111:SF73">
    <property type="entry name" value="ALKALINE PHOSPHATASE SYNTHESIS TRANSCRIPTIONAL REGULATORY PROTEIN PHOP"/>
    <property type="match status" value="1"/>
</dbReference>
<dbReference type="Pfam" id="PF00072">
    <property type="entry name" value="Response_reg"/>
    <property type="match status" value="1"/>
</dbReference>
<dbReference type="Gene3D" id="1.10.10.10">
    <property type="entry name" value="Winged helix-like DNA-binding domain superfamily/Winged helix DNA-binding domain"/>
    <property type="match status" value="1"/>
</dbReference>
<feature type="domain" description="Response regulatory" evidence="8">
    <location>
        <begin position="5"/>
        <end position="118"/>
    </location>
</feature>
<evidence type="ECO:0000313" key="10">
    <source>
        <dbReference type="EMBL" id="OMD41967.1"/>
    </source>
</evidence>
<evidence type="ECO:0000256" key="2">
    <source>
        <dbReference type="ARBA" id="ARBA00023012"/>
    </source>
</evidence>
<feature type="domain" description="OmpR/PhoB-type" evidence="9">
    <location>
        <begin position="128"/>
        <end position="224"/>
    </location>
</feature>
<dbReference type="RefSeq" id="WP_076113435.1">
    <property type="nucleotide sequence ID" value="NZ_MPTB01000042.1"/>
</dbReference>
<feature type="DNA-binding region" description="OmpR/PhoB-type" evidence="7">
    <location>
        <begin position="128"/>
        <end position="224"/>
    </location>
</feature>
<dbReference type="InterPro" id="IPR001867">
    <property type="entry name" value="OmpR/PhoB-type_DNA-bd"/>
</dbReference>
<keyword evidence="4 7" id="KW-0238">DNA-binding</keyword>
<evidence type="ECO:0000256" key="7">
    <source>
        <dbReference type="PROSITE-ProRule" id="PRU01091"/>
    </source>
</evidence>
<feature type="modified residue" description="4-aspartylphosphate" evidence="6">
    <location>
        <position position="54"/>
    </location>
</feature>
<evidence type="ECO:0000256" key="5">
    <source>
        <dbReference type="ARBA" id="ARBA00023163"/>
    </source>
</evidence>
<dbReference type="SMART" id="SM00448">
    <property type="entry name" value="REC"/>
    <property type="match status" value="1"/>
</dbReference>
<dbReference type="InterPro" id="IPR036388">
    <property type="entry name" value="WH-like_DNA-bd_sf"/>
</dbReference>
<reference evidence="10 11" key="1">
    <citation type="submission" date="2016-10" db="EMBL/GenBank/DDBJ databases">
        <title>Paenibacillus species isolates.</title>
        <authorList>
            <person name="Beno S.M."/>
        </authorList>
    </citation>
    <scope>NUCLEOTIDE SEQUENCE [LARGE SCALE GENOMIC DNA]</scope>
    <source>
        <strain evidence="10 11">FSL H7-0744</strain>
    </source>
</reference>
<dbReference type="EMBL" id="MPTB01000042">
    <property type="protein sequence ID" value="OMD41967.1"/>
    <property type="molecule type" value="Genomic_DNA"/>
</dbReference>
<proteinExistence type="predicted"/>
<evidence type="ECO:0000256" key="4">
    <source>
        <dbReference type="ARBA" id="ARBA00023125"/>
    </source>
</evidence>
<keyword evidence="1 6" id="KW-0597">Phosphoprotein</keyword>
<keyword evidence="2" id="KW-0902">Two-component regulatory system</keyword>
<accession>A0ABX3H3L1</accession>
<dbReference type="InterPro" id="IPR039420">
    <property type="entry name" value="WalR-like"/>
</dbReference>
<evidence type="ECO:0000256" key="1">
    <source>
        <dbReference type="ARBA" id="ARBA00022553"/>
    </source>
</evidence>
<keyword evidence="3" id="KW-0805">Transcription regulation</keyword>
<dbReference type="PANTHER" id="PTHR48111">
    <property type="entry name" value="REGULATOR OF RPOS"/>
    <property type="match status" value="1"/>
</dbReference>
<dbReference type="SUPFAM" id="SSF52172">
    <property type="entry name" value="CheY-like"/>
    <property type="match status" value="1"/>
</dbReference>
<evidence type="ECO:0000259" key="8">
    <source>
        <dbReference type="PROSITE" id="PS50110"/>
    </source>
</evidence>
<dbReference type="PROSITE" id="PS51755">
    <property type="entry name" value="OMPR_PHOB"/>
    <property type="match status" value="1"/>
</dbReference>
<dbReference type="PROSITE" id="PS50110">
    <property type="entry name" value="RESPONSE_REGULATORY"/>
    <property type="match status" value="1"/>
</dbReference>
<keyword evidence="5" id="KW-0804">Transcription</keyword>
<dbReference type="InterPro" id="IPR016032">
    <property type="entry name" value="Sig_transdc_resp-reg_C-effctor"/>
</dbReference>